<evidence type="ECO:0000313" key="2">
    <source>
        <dbReference type="EMBL" id="OIK06337.1"/>
    </source>
</evidence>
<gene>
    <name evidence="2" type="ORF">BIV23_08060</name>
</gene>
<dbReference type="EMBL" id="MLYO01000015">
    <property type="protein sequence ID" value="OIK06337.1"/>
    <property type="molecule type" value="Genomic_DNA"/>
</dbReference>
<dbReference type="Proteomes" id="UP000179642">
    <property type="component" value="Unassembled WGS sequence"/>
</dbReference>
<comment type="caution">
    <text evidence="2">The sequence shown here is derived from an EMBL/GenBank/DDBJ whole genome shotgun (WGS) entry which is preliminary data.</text>
</comment>
<feature type="compositionally biased region" description="Basic and acidic residues" evidence="1">
    <location>
        <begin position="43"/>
        <end position="52"/>
    </location>
</feature>
<feature type="region of interest" description="Disordered" evidence="1">
    <location>
        <begin position="1"/>
        <end position="67"/>
    </location>
</feature>
<name>A0A1S2QL29_9ACTN</name>
<protein>
    <submittedName>
        <fullName evidence="2">Uncharacterized protein</fullName>
    </submittedName>
</protein>
<sequence length="101" mass="10327">MLRAAARHDVAGAGHGDRARPDRFVAPPTADAGGQYVLADRGGPGERVENRRASGGGRGLQQAGQQVVGEEADLEGVSLPSAVTVCRSGAVIPALLTRTSR</sequence>
<dbReference type="AlphaFoldDB" id="A0A1S2QL29"/>
<keyword evidence="3" id="KW-1185">Reference proteome</keyword>
<proteinExistence type="predicted"/>
<evidence type="ECO:0000256" key="1">
    <source>
        <dbReference type="SAM" id="MobiDB-lite"/>
    </source>
</evidence>
<evidence type="ECO:0000313" key="3">
    <source>
        <dbReference type="Proteomes" id="UP000179642"/>
    </source>
</evidence>
<accession>A0A1S2QL29</accession>
<feature type="compositionally biased region" description="Basic and acidic residues" evidence="1">
    <location>
        <begin position="1"/>
        <end position="23"/>
    </location>
</feature>
<reference evidence="2 3" key="1">
    <citation type="submission" date="2016-10" db="EMBL/GenBank/DDBJ databases">
        <title>Genome sequence of Streptomyces sp. MUSC 1.</title>
        <authorList>
            <person name="Lee L.-H."/>
            <person name="Ser H.-L."/>
            <person name="Law J.W.-F."/>
        </authorList>
    </citation>
    <scope>NUCLEOTIDE SEQUENCE [LARGE SCALE GENOMIC DNA]</scope>
    <source>
        <strain evidence="2 3">MUSC 1</strain>
    </source>
</reference>
<organism evidence="2 3">
    <name type="scientific">Streptomyces monashensis</name>
    <dbReference type="NCBI Taxonomy" id="1678012"/>
    <lineage>
        <taxon>Bacteria</taxon>
        <taxon>Bacillati</taxon>
        <taxon>Actinomycetota</taxon>
        <taxon>Actinomycetes</taxon>
        <taxon>Kitasatosporales</taxon>
        <taxon>Streptomycetaceae</taxon>
        <taxon>Streptomyces</taxon>
    </lineage>
</organism>